<feature type="binding site" evidence="8">
    <location>
        <position position="236"/>
    </location>
    <ligand>
        <name>substrate</name>
    </ligand>
</feature>
<feature type="domain" description="Peptidase S11 D-alanyl-D-alanine carboxypeptidase A N-terminal" evidence="10">
    <location>
        <begin position="49"/>
        <end position="266"/>
    </location>
</feature>
<evidence type="ECO:0000313" key="11">
    <source>
        <dbReference type="EMBL" id="CAM78138.1"/>
    </source>
</evidence>
<dbReference type="GO" id="GO:0006508">
    <property type="term" value="P:proteolysis"/>
    <property type="evidence" value="ECO:0007669"/>
    <property type="project" value="InterPro"/>
</dbReference>
<gene>
    <name evidence="11" type="ORF">MGR_4206</name>
</gene>
<evidence type="ECO:0000256" key="2">
    <source>
        <dbReference type="ARBA" id="ARBA00022729"/>
    </source>
</evidence>
<dbReference type="GO" id="GO:0008360">
    <property type="term" value="P:regulation of cell shape"/>
    <property type="evidence" value="ECO:0007669"/>
    <property type="project" value="UniProtKB-KW"/>
</dbReference>
<dbReference type="GO" id="GO:0009002">
    <property type="term" value="F:serine-type D-Ala-D-Ala carboxypeptidase activity"/>
    <property type="evidence" value="ECO:0007669"/>
    <property type="project" value="InterPro"/>
</dbReference>
<comment type="similarity">
    <text evidence="1 9">Belongs to the peptidase S11 family.</text>
</comment>
<dbReference type="PRINTS" id="PR00725">
    <property type="entry name" value="DADACBPTASE1"/>
</dbReference>
<evidence type="ECO:0000259" key="10">
    <source>
        <dbReference type="Pfam" id="PF00768"/>
    </source>
</evidence>
<dbReference type="InterPro" id="IPR012338">
    <property type="entry name" value="Beta-lactam/transpept-like"/>
</dbReference>
<reference evidence="11" key="1">
    <citation type="journal article" date="2007" name="J. Bacteriol.">
        <title>Comparative genome analysis of four magnetotactic bacteria reveals a complex set of group-specific genes implicated in magnetosome biomineralization and function.</title>
        <authorList>
            <person name="Richter M."/>
            <person name="Kube M."/>
            <person name="Bazylinski D.A."/>
            <person name="Lombardot T."/>
            <person name="Gloeckner F.O."/>
            <person name="Reinhardt R."/>
            <person name="Schueler D."/>
        </authorList>
    </citation>
    <scope>NUCLEOTIDE SEQUENCE</scope>
    <source>
        <strain evidence="11">MSR-1</strain>
    </source>
</reference>
<evidence type="ECO:0000256" key="8">
    <source>
        <dbReference type="PIRSR" id="PIRSR618044-2"/>
    </source>
</evidence>
<evidence type="ECO:0000256" key="3">
    <source>
        <dbReference type="ARBA" id="ARBA00022801"/>
    </source>
</evidence>
<evidence type="ECO:0000256" key="4">
    <source>
        <dbReference type="ARBA" id="ARBA00022960"/>
    </source>
</evidence>
<feature type="active site" description="Proton acceptor" evidence="7">
    <location>
        <position position="77"/>
    </location>
</feature>
<evidence type="ECO:0000256" key="1">
    <source>
        <dbReference type="ARBA" id="ARBA00007164"/>
    </source>
</evidence>
<dbReference type="Gene3D" id="3.40.710.10">
    <property type="entry name" value="DD-peptidase/beta-lactamase superfamily"/>
    <property type="match status" value="1"/>
</dbReference>
<keyword evidence="11" id="KW-0645">Protease</keyword>
<dbReference type="InterPro" id="IPR018044">
    <property type="entry name" value="Peptidase_S11"/>
</dbReference>
<dbReference type="PANTHER" id="PTHR21581:SF6">
    <property type="entry name" value="TRAFFICKING PROTEIN PARTICLE COMPLEX SUBUNIT 12"/>
    <property type="match status" value="1"/>
</dbReference>
<feature type="active site" description="Acyl-ester intermediate" evidence="7">
    <location>
        <position position="74"/>
    </location>
</feature>
<organism evidence="11">
    <name type="scientific">Magnetospirillum gryphiswaldense</name>
    <dbReference type="NCBI Taxonomy" id="55518"/>
    <lineage>
        <taxon>Bacteria</taxon>
        <taxon>Pseudomonadati</taxon>
        <taxon>Pseudomonadota</taxon>
        <taxon>Alphaproteobacteria</taxon>
        <taxon>Rhodospirillales</taxon>
        <taxon>Rhodospirillaceae</taxon>
        <taxon>Magnetospirillum</taxon>
    </lineage>
</organism>
<feature type="active site" evidence="7">
    <location>
        <position position="134"/>
    </location>
</feature>
<dbReference type="Pfam" id="PF00768">
    <property type="entry name" value="Peptidase_S11"/>
    <property type="match status" value="1"/>
</dbReference>
<proteinExistence type="inferred from homology"/>
<accession>A4U5I1</accession>
<keyword evidence="2" id="KW-0732">Signal</keyword>
<dbReference type="SUPFAM" id="SSF56601">
    <property type="entry name" value="beta-lactamase/transpeptidase-like"/>
    <property type="match status" value="1"/>
</dbReference>
<keyword evidence="11" id="KW-0121">Carboxypeptidase</keyword>
<dbReference type="GO" id="GO:0071555">
    <property type="term" value="P:cell wall organization"/>
    <property type="evidence" value="ECO:0007669"/>
    <property type="project" value="UniProtKB-KW"/>
</dbReference>
<dbReference type="AlphaFoldDB" id="A4U5I1"/>
<evidence type="ECO:0000256" key="6">
    <source>
        <dbReference type="ARBA" id="ARBA00023316"/>
    </source>
</evidence>
<name>A4U5I1_9PROT</name>
<dbReference type="PANTHER" id="PTHR21581">
    <property type="entry name" value="D-ALANYL-D-ALANINE CARBOXYPEPTIDASE"/>
    <property type="match status" value="1"/>
</dbReference>
<sequence>MIWSTRWREILASRAVGWCDPPAMRHLVLALPVLLLIAAPAIAASPGPASIVVDATSGAVLEQDQAGQPRHPASLTKMMTLYVAFQALSEGKTSLNATLTVSERAAGQGGSVLGLKTGKTIALADALKSLVVRSANDAAVAIAEHVAGTEDSFAQRMTEQARRLGMTATSFRNATGLTAPGHLTTARDMAVLAMALKRDFPQHWPLFATTSMRWGSSQLPTVNGFVTSYPGAEGLKTGFTCPAGYNLAAAASRNGRSAIAVIMGAAAKEQRLALTTSLLNKAFAAPAQGNLTQLINLGQIAPDLSAQVCAGGIMPGDAAGATRMPPGWAMEVAFGRDEKDVRRKLAQRHKEVARALGGGKAVVVLKPFDGGLRYRGIIAGLSEAKVVPVCLKLRQTDENNCLVLPPAAVEGAVEAERRWRMFSAR</sequence>
<dbReference type="EMBL" id="CU459003">
    <property type="protein sequence ID" value="CAM78138.1"/>
    <property type="molecule type" value="Genomic_DNA"/>
</dbReference>
<evidence type="ECO:0000256" key="7">
    <source>
        <dbReference type="PIRSR" id="PIRSR618044-1"/>
    </source>
</evidence>
<dbReference type="GO" id="GO:0009252">
    <property type="term" value="P:peptidoglycan biosynthetic process"/>
    <property type="evidence" value="ECO:0007669"/>
    <property type="project" value="UniProtKB-KW"/>
</dbReference>
<protein>
    <submittedName>
        <fullName evidence="11">Predicted peptidase S11, D-alanyl-D-alanine carboxypeptidase 1</fullName>
    </submittedName>
</protein>
<keyword evidence="5" id="KW-0573">Peptidoglycan synthesis</keyword>
<dbReference type="InterPro" id="IPR001967">
    <property type="entry name" value="Peptidase_S11_N"/>
</dbReference>
<keyword evidence="3" id="KW-0378">Hydrolase</keyword>
<evidence type="ECO:0000256" key="9">
    <source>
        <dbReference type="RuleBase" id="RU004016"/>
    </source>
</evidence>
<evidence type="ECO:0000256" key="5">
    <source>
        <dbReference type="ARBA" id="ARBA00022984"/>
    </source>
</evidence>
<keyword evidence="6" id="KW-0961">Cell wall biogenesis/degradation</keyword>
<keyword evidence="4" id="KW-0133">Cell shape</keyword>